<dbReference type="PANTHER" id="PTHR12788">
    <property type="entry name" value="PROTEIN-TYROSINE SULFOTRANSFERASE 2"/>
    <property type="match status" value="1"/>
</dbReference>
<keyword evidence="3" id="KW-1185">Reference proteome</keyword>
<dbReference type="AlphaFoldDB" id="A0A3D9KZS5"/>
<dbReference type="EMBL" id="QREG01000015">
    <property type="protein sequence ID" value="RED96150.1"/>
    <property type="molecule type" value="Genomic_DNA"/>
</dbReference>
<dbReference type="InterPro" id="IPR027417">
    <property type="entry name" value="P-loop_NTPase"/>
</dbReference>
<dbReference type="RefSeq" id="WP_115869010.1">
    <property type="nucleotide sequence ID" value="NZ_QREG01000015.1"/>
</dbReference>
<dbReference type="OrthoDB" id="9815894at2"/>
<evidence type="ECO:0000313" key="3">
    <source>
        <dbReference type="Proteomes" id="UP000256779"/>
    </source>
</evidence>
<proteinExistence type="predicted"/>
<dbReference type="GO" id="GO:0008476">
    <property type="term" value="F:protein-tyrosine sulfotransferase activity"/>
    <property type="evidence" value="ECO:0007669"/>
    <property type="project" value="InterPro"/>
</dbReference>
<dbReference type="Gene3D" id="3.40.50.300">
    <property type="entry name" value="P-loop containing nucleotide triphosphate hydrolases"/>
    <property type="match status" value="2"/>
</dbReference>
<dbReference type="Pfam" id="PF13469">
    <property type="entry name" value="Sulfotransfer_3"/>
    <property type="match status" value="1"/>
</dbReference>
<dbReference type="SUPFAM" id="SSF52540">
    <property type="entry name" value="P-loop containing nucleoside triphosphate hydrolases"/>
    <property type="match status" value="1"/>
</dbReference>
<sequence length="298" mass="34321">MTDQQIDNALKNSIIVIGAPRSGTSVLARILEAHPASVHIKEPRTLWKFGNDRKSDCLSPSDITPQIKKHIRKKLASWVLAEQGSILVEKTPSNALRLEFCKEIIPEAKFIHIIRNGYDSSLSIRDYWNNFRSGIIYNRTGSKTTVLQQRLKELSYNQVPFYVSEFLKRALPLPARLKEVPWGPRFPGLMATKKAIGTLGVASLQWRYCVECACHAGDQLPDDKYLEVRLEDLDEDMLDQILKFAGISKTNEIKTYFHENYRSVREGQRYQSATQEELKEMNKWIAPTIDWLNKRRTK</sequence>
<name>A0A3D9KZS5_MARFU</name>
<dbReference type="Proteomes" id="UP000256779">
    <property type="component" value="Unassembled WGS sequence"/>
</dbReference>
<gene>
    <name evidence="2" type="ORF">C7460_11539</name>
</gene>
<reference evidence="2 3" key="1">
    <citation type="submission" date="2018-07" db="EMBL/GenBank/DDBJ databases">
        <title>Genomic Encyclopedia of Type Strains, Phase IV (KMG-IV): sequencing the most valuable type-strain genomes for metagenomic binning, comparative biology and taxonomic classification.</title>
        <authorList>
            <person name="Goeker M."/>
        </authorList>
    </citation>
    <scope>NUCLEOTIDE SEQUENCE [LARGE SCALE GENOMIC DNA]</scope>
    <source>
        <strain evidence="2 3">DSM 4134</strain>
    </source>
</reference>
<keyword evidence="1 2" id="KW-0808">Transferase</keyword>
<evidence type="ECO:0000256" key="1">
    <source>
        <dbReference type="ARBA" id="ARBA00022679"/>
    </source>
</evidence>
<dbReference type="PANTHER" id="PTHR12788:SF10">
    <property type="entry name" value="PROTEIN-TYROSINE SULFOTRANSFERASE"/>
    <property type="match status" value="1"/>
</dbReference>
<dbReference type="InterPro" id="IPR026634">
    <property type="entry name" value="TPST-like"/>
</dbReference>
<accession>A0A3D9KZS5</accession>
<organism evidence="2 3">
    <name type="scientific">Marinoscillum furvescens DSM 4134</name>
    <dbReference type="NCBI Taxonomy" id="1122208"/>
    <lineage>
        <taxon>Bacteria</taxon>
        <taxon>Pseudomonadati</taxon>
        <taxon>Bacteroidota</taxon>
        <taxon>Cytophagia</taxon>
        <taxon>Cytophagales</taxon>
        <taxon>Reichenbachiellaceae</taxon>
        <taxon>Marinoscillum</taxon>
    </lineage>
</organism>
<protein>
    <submittedName>
        <fullName evidence="2">Sulfotransferase family protein</fullName>
    </submittedName>
</protein>
<comment type="caution">
    <text evidence="2">The sequence shown here is derived from an EMBL/GenBank/DDBJ whole genome shotgun (WGS) entry which is preliminary data.</text>
</comment>
<evidence type="ECO:0000313" key="2">
    <source>
        <dbReference type="EMBL" id="RED96150.1"/>
    </source>
</evidence>